<name>A0ABP3QUW4_9HYPH</name>
<feature type="domain" description="Metallo-beta-lactamase" evidence="8">
    <location>
        <begin position="14"/>
        <end position="172"/>
    </location>
</feature>
<evidence type="ECO:0000256" key="6">
    <source>
        <dbReference type="ARBA" id="ARBA00022833"/>
    </source>
</evidence>
<gene>
    <name evidence="7 9" type="primary">gloB</name>
    <name evidence="9" type="ORF">GCM10008943_11220</name>
</gene>
<dbReference type="GO" id="GO:0016787">
    <property type="term" value="F:hydrolase activity"/>
    <property type="evidence" value="ECO:0007669"/>
    <property type="project" value="UniProtKB-KW"/>
</dbReference>
<evidence type="ECO:0000256" key="5">
    <source>
        <dbReference type="ARBA" id="ARBA00022801"/>
    </source>
</evidence>
<comment type="catalytic activity">
    <reaction evidence="1 7">
        <text>an S-(2-hydroxyacyl)glutathione + H2O = a 2-hydroxy carboxylate + glutathione + H(+)</text>
        <dbReference type="Rhea" id="RHEA:21864"/>
        <dbReference type="ChEBI" id="CHEBI:15377"/>
        <dbReference type="ChEBI" id="CHEBI:15378"/>
        <dbReference type="ChEBI" id="CHEBI:57925"/>
        <dbReference type="ChEBI" id="CHEBI:58896"/>
        <dbReference type="ChEBI" id="CHEBI:71261"/>
        <dbReference type="EC" id="3.1.2.6"/>
    </reaction>
</comment>
<dbReference type="PIRSF" id="PIRSF005457">
    <property type="entry name" value="Glx"/>
    <property type="match status" value="1"/>
</dbReference>
<reference evidence="10" key="1">
    <citation type="journal article" date="2019" name="Int. J. Syst. Evol. Microbiol.">
        <title>The Global Catalogue of Microorganisms (GCM) 10K type strain sequencing project: providing services to taxonomists for standard genome sequencing and annotation.</title>
        <authorList>
            <consortium name="The Broad Institute Genomics Platform"/>
            <consortium name="The Broad Institute Genome Sequencing Center for Infectious Disease"/>
            <person name="Wu L."/>
            <person name="Ma J."/>
        </authorList>
    </citation>
    <scope>NUCLEOTIDE SEQUENCE [LARGE SCALE GENOMIC DNA]</scope>
    <source>
        <strain evidence="10">JCM 15115</strain>
    </source>
</reference>
<evidence type="ECO:0000256" key="7">
    <source>
        <dbReference type="HAMAP-Rule" id="MF_01374"/>
    </source>
</evidence>
<evidence type="ECO:0000259" key="8">
    <source>
        <dbReference type="SMART" id="SM00849"/>
    </source>
</evidence>
<dbReference type="InterPro" id="IPR050110">
    <property type="entry name" value="Glyoxalase_II_hydrolase"/>
</dbReference>
<dbReference type="CDD" id="cd07723">
    <property type="entry name" value="hydroxyacylglutathione_hydrolase_MBL-fold"/>
    <property type="match status" value="1"/>
</dbReference>
<feature type="binding site" evidence="7">
    <location>
        <position position="57"/>
    </location>
    <ligand>
        <name>Zn(2+)</name>
        <dbReference type="ChEBI" id="CHEBI:29105"/>
        <label>1</label>
    </ligand>
</feature>
<dbReference type="InterPro" id="IPR001279">
    <property type="entry name" value="Metallo-B-lactamas"/>
</dbReference>
<dbReference type="Pfam" id="PF16123">
    <property type="entry name" value="HAGH_C"/>
    <property type="match status" value="1"/>
</dbReference>
<feature type="binding site" evidence="7">
    <location>
        <position position="134"/>
    </location>
    <ligand>
        <name>Zn(2+)</name>
        <dbReference type="ChEBI" id="CHEBI:29105"/>
        <label>1</label>
    </ligand>
</feature>
<feature type="binding site" evidence="7">
    <location>
        <position position="134"/>
    </location>
    <ligand>
        <name>Zn(2+)</name>
        <dbReference type="ChEBI" id="CHEBI:29105"/>
        <label>2</label>
    </ligand>
</feature>
<dbReference type="Proteomes" id="UP001424441">
    <property type="component" value="Unassembled WGS sequence"/>
</dbReference>
<feature type="binding site" evidence="7">
    <location>
        <position position="59"/>
    </location>
    <ligand>
        <name>Zn(2+)</name>
        <dbReference type="ChEBI" id="CHEBI:29105"/>
        <label>1</label>
    </ligand>
</feature>
<evidence type="ECO:0000256" key="3">
    <source>
        <dbReference type="ARBA" id="ARBA00006759"/>
    </source>
</evidence>
<feature type="binding site" evidence="7">
    <location>
        <position position="172"/>
    </location>
    <ligand>
        <name>Zn(2+)</name>
        <dbReference type="ChEBI" id="CHEBI:29105"/>
        <label>2</label>
    </ligand>
</feature>
<dbReference type="NCBIfam" id="TIGR03413">
    <property type="entry name" value="GSH_gloB"/>
    <property type="match status" value="1"/>
</dbReference>
<comment type="caution">
    <text evidence="9">The sequence shown here is derived from an EMBL/GenBank/DDBJ whole genome shotgun (WGS) entry which is preliminary data.</text>
</comment>
<evidence type="ECO:0000256" key="2">
    <source>
        <dbReference type="ARBA" id="ARBA00004963"/>
    </source>
</evidence>
<dbReference type="PANTHER" id="PTHR43705:SF1">
    <property type="entry name" value="HYDROXYACYLGLUTATHIONE HYDROLASE GLOB"/>
    <property type="match status" value="1"/>
</dbReference>
<dbReference type="EMBL" id="BAAADE010000001">
    <property type="protein sequence ID" value="GAA0597836.1"/>
    <property type="molecule type" value="Genomic_DNA"/>
</dbReference>
<organism evidence="9 10">
    <name type="scientific">Paenochrobactrum glaciei</name>
    <dbReference type="NCBI Taxonomy" id="486407"/>
    <lineage>
        <taxon>Bacteria</taxon>
        <taxon>Pseudomonadati</taxon>
        <taxon>Pseudomonadota</taxon>
        <taxon>Alphaproteobacteria</taxon>
        <taxon>Hyphomicrobiales</taxon>
        <taxon>Brucellaceae</taxon>
        <taxon>Paenochrobactrum</taxon>
    </lineage>
</organism>
<evidence type="ECO:0000256" key="1">
    <source>
        <dbReference type="ARBA" id="ARBA00001623"/>
    </source>
</evidence>
<comment type="function">
    <text evidence="7">Thiolesterase that catalyzes the hydrolysis of S-D-lactoyl-glutathione to form glutathione and D-lactic acid.</text>
</comment>
<evidence type="ECO:0000313" key="10">
    <source>
        <dbReference type="Proteomes" id="UP001424441"/>
    </source>
</evidence>
<dbReference type="InterPro" id="IPR032282">
    <property type="entry name" value="HAGH_C"/>
</dbReference>
<dbReference type="EC" id="3.1.2.6" evidence="7"/>
<keyword evidence="6 7" id="KW-0862">Zinc</keyword>
<dbReference type="InterPro" id="IPR036866">
    <property type="entry name" value="RibonucZ/Hydroxyglut_hydro"/>
</dbReference>
<keyword evidence="4 7" id="KW-0479">Metal-binding</keyword>
<dbReference type="RefSeq" id="WP_343802532.1">
    <property type="nucleotide sequence ID" value="NZ_BAAADE010000001.1"/>
</dbReference>
<evidence type="ECO:0000256" key="4">
    <source>
        <dbReference type="ARBA" id="ARBA00022723"/>
    </source>
</evidence>
<dbReference type="SUPFAM" id="SSF56281">
    <property type="entry name" value="Metallo-hydrolase/oxidoreductase"/>
    <property type="match status" value="1"/>
</dbReference>
<dbReference type="SMART" id="SM00849">
    <property type="entry name" value="Lactamase_B"/>
    <property type="match status" value="1"/>
</dbReference>
<keyword evidence="10" id="KW-1185">Reference proteome</keyword>
<accession>A0ABP3QUW4</accession>
<dbReference type="PANTHER" id="PTHR43705">
    <property type="entry name" value="HYDROXYACYLGLUTATHIONE HYDROLASE"/>
    <property type="match status" value="1"/>
</dbReference>
<comment type="similarity">
    <text evidence="3 7">Belongs to the metallo-beta-lactamase superfamily. Glyoxalase II family.</text>
</comment>
<feature type="binding site" evidence="7">
    <location>
        <position position="115"/>
    </location>
    <ligand>
        <name>Zn(2+)</name>
        <dbReference type="ChEBI" id="CHEBI:29105"/>
        <label>1</label>
    </ligand>
</feature>
<feature type="binding site" evidence="7">
    <location>
        <position position="62"/>
    </location>
    <ligand>
        <name>Zn(2+)</name>
        <dbReference type="ChEBI" id="CHEBI:29105"/>
        <label>2</label>
    </ligand>
</feature>
<comment type="cofactor">
    <cofactor evidence="7">
        <name>Zn(2+)</name>
        <dbReference type="ChEBI" id="CHEBI:29105"/>
    </cofactor>
    <text evidence="7">Binds 2 Zn(2+) ions per subunit.</text>
</comment>
<protein>
    <recommendedName>
        <fullName evidence="7">Hydroxyacylglutathione hydrolase</fullName>
        <ecNumber evidence="7">3.1.2.6</ecNumber>
    </recommendedName>
    <alternativeName>
        <fullName evidence="7">Glyoxalase II</fullName>
        <shortName evidence="7">Glx II</shortName>
    </alternativeName>
</protein>
<sequence length="256" mass="28404">MGVLEIEQFICRSDNIGVLIHDPVNNLTAAIDAPEEAPILAALQRHGWKLDYIFTTHHHHDHVEANFALKQKFGLTIYGPHSEADKIPEIDVTLNDGDSFQLGQFEVQVLSTPGHTKGEISYYIPQSKVAFTGDTLFSLGCGRLLEGTPQQMFKSLRVLTALPADTAIYCGHEYSASNARFALTIDPDNEALQQRAAEITRLRANDQLTLPTSMAQELATNPFLRASDAQIRAHLSMTDASDEQVFTRIRALKDNF</sequence>
<comment type="subunit">
    <text evidence="7">Monomer.</text>
</comment>
<dbReference type="Gene3D" id="3.60.15.10">
    <property type="entry name" value="Ribonuclease Z/Hydroxyacylglutathione hydrolase-like"/>
    <property type="match status" value="1"/>
</dbReference>
<proteinExistence type="inferred from homology"/>
<keyword evidence="5 7" id="KW-0378">Hydrolase</keyword>
<dbReference type="InterPro" id="IPR035680">
    <property type="entry name" value="Clx_II_MBL"/>
</dbReference>
<evidence type="ECO:0000313" key="9">
    <source>
        <dbReference type="EMBL" id="GAA0597836.1"/>
    </source>
</evidence>
<dbReference type="InterPro" id="IPR017782">
    <property type="entry name" value="Hydroxyacylglutathione_Hdrlase"/>
</dbReference>
<feature type="binding site" evidence="7">
    <location>
        <position position="61"/>
    </location>
    <ligand>
        <name>Zn(2+)</name>
        <dbReference type="ChEBI" id="CHEBI:29105"/>
        <label>2</label>
    </ligand>
</feature>
<comment type="pathway">
    <text evidence="2 7">Secondary metabolite metabolism; methylglyoxal degradation; (R)-lactate from methylglyoxal: step 2/2.</text>
</comment>
<dbReference type="HAMAP" id="MF_01374">
    <property type="entry name" value="Glyoxalase_2"/>
    <property type="match status" value="1"/>
</dbReference>
<dbReference type="Pfam" id="PF00753">
    <property type="entry name" value="Lactamase_B"/>
    <property type="match status" value="1"/>
</dbReference>